<dbReference type="Proteomes" id="UP000076842">
    <property type="component" value="Unassembled WGS sequence"/>
</dbReference>
<evidence type="ECO:0000313" key="3">
    <source>
        <dbReference type="Proteomes" id="UP000076842"/>
    </source>
</evidence>
<evidence type="ECO:0000256" key="1">
    <source>
        <dbReference type="SAM" id="MobiDB-lite"/>
    </source>
</evidence>
<dbReference type="AlphaFoldDB" id="A0A165I373"/>
<gene>
    <name evidence="2" type="ORF">CALCODRAFT_507072</name>
</gene>
<dbReference type="InParanoid" id="A0A165I373"/>
<sequence length="540" mass="60748">MQHALCEVLQAVQAHVDRVKLANPHIWPEAARELEAATIEEQRLQREIIESEIALQKYWTDVVMYEVQQLEYVDFPSPTSEEDENQVVVVAIVDTAAVTSAFSEAREDPVAVSTPVTCRCRVKRPSVPSRVSESVHRCKSVIHGATSGDSGPRSFKRYPSRGLLDAYQHLVRPVLQFIIQRRDLAPRFVREEYPGLIYTPVFVPGPSTLLFDDPIDLSLYEDPTRNTTAGSPTVNTTAGSTRSRLRTMPEEPPPPPASAVGMRIHQISTMGTPSVQTHFQEVIYRLWLEKSQPASWHDLFEKAIVAFYQAVMHGSFGTALKYSRCPKMFCCAGLLRNGLLMTDEEHRALCSQFASCPSSTQWFLAGTSLPPHSWPISRFQSQAKALSQRARRRLIARLIGDAGVRRIHERLDSLVFLAAKGFFYQGEDIQWQAKGVPVFNCSEWIIFAVLADLLFKNEIGPDWSGVELRILVIDSVIGGATTSPQPPGQPVQPEWVWDDVPTYDDLVDLDTWIELNIALVHENWTDIFNEDHLEDSDDDA</sequence>
<name>A0A165I373_9BASI</name>
<organism evidence="2 3">
    <name type="scientific">Calocera cornea HHB12733</name>
    <dbReference type="NCBI Taxonomy" id="1353952"/>
    <lineage>
        <taxon>Eukaryota</taxon>
        <taxon>Fungi</taxon>
        <taxon>Dikarya</taxon>
        <taxon>Basidiomycota</taxon>
        <taxon>Agaricomycotina</taxon>
        <taxon>Dacrymycetes</taxon>
        <taxon>Dacrymycetales</taxon>
        <taxon>Dacrymycetaceae</taxon>
        <taxon>Calocera</taxon>
    </lineage>
</organism>
<feature type="region of interest" description="Disordered" evidence="1">
    <location>
        <begin position="223"/>
        <end position="257"/>
    </location>
</feature>
<feature type="compositionally biased region" description="Polar residues" evidence="1">
    <location>
        <begin position="225"/>
        <end position="242"/>
    </location>
</feature>
<accession>A0A165I373</accession>
<protein>
    <submittedName>
        <fullName evidence="2">Uncharacterized protein</fullName>
    </submittedName>
</protein>
<keyword evidence="3" id="KW-1185">Reference proteome</keyword>
<dbReference type="EMBL" id="KV423934">
    <property type="protein sequence ID" value="KZT60076.1"/>
    <property type="molecule type" value="Genomic_DNA"/>
</dbReference>
<proteinExistence type="predicted"/>
<reference evidence="2 3" key="1">
    <citation type="journal article" date="2016" name="Mol. Biol. Evol.">
        <title>Comparative Genomics of Early-Diverging Mushroom-Forming Fungi Provides Insights into the Origins of Lignocellulose Decay Capabilities.</title>
        <authorList>
            <person name="Nagy L.G."/>
            <person name="Riley R."/>
            <person name="Tritt A."/>
            <person name="Adam C."/>
            <person name="Daum C."/>
            <person name="Floudas D."/>
            <person name="Sun H."/>
            <person name="Yadav J.S."/>
            <person name="Pangilinan J."/>
            <person name="Larsson K.H."/>
            <person name="Matsuura K."/>
            <person name="Barry K."/>
            <person name="Labutti K."/>
            <person name="Kuo R."/>
            <person name="Ohm R.A."/>
            <person name="Bhattacharya S.S."/>
            <person name="Shirouzu T."/>
            <person name="Yoshinaga Y."/>
            <person name="Martin F.M."/>
            <person name="Grigoriev I.V."/>
            <person name="Hibbett D.S."/>
        </authorList>
    </citation>
    <scope>NUCLEOTIDE SEQUENCE [LARGE SCALE GENOMIC DNA]</scope>
    <source>
        <strain evidence="2 3">HHB12733</strain>
    </source>
</reference>
<evidence type="ECO:0000313" key="2">
    <source>
        <dbReference type="EMBL" id="KZT60076.1"/>
    </source>
</evidence>